<dbReference type="Proteomes" id="UP000034112">
    <property type="component" value="Unassembled WGS sequence"/>
</dbReference>
<organism evidence="5 6">
    <name type="scientific">Trichoderma harzianum</name>
    <name type="common">Hypocrea lixii</name>
    <dbReference type="NCBI Taxonomy" id="5544"/>
    <lineage>
        <taxon>Eukaryota</taxon>
        <taxon>Fungi</taxon>
        <taxon>Dikarya</taxon>
        <taxon>Ascomycota</taxon>
        <taxon>Pezizomycotina</taxon>
        <taxon>Sordariomycetes</taxon>
        <taxon>Hypocreomycetidae</taxon>
        <taxon>Hypocreales</taxon>
        <taxon>Hypocreaceae</taxon>
        <taxon>Trichoderma</taxon>
    </lineage>
</organism>
<dbReference type="InterPro" id="IPR050346">
    <property type="entry name" value="FMO-like"/>
</dbReference>
<dbReference type="SUPFAM" id="SSF51905">
    <property type="entry name" value="FAD/NAD(P)-binding domain"/>
    <property type="match status" value="2"/>
</dbReference>
<evidence type="ECO:0000256" key="1">
    <source>
        <dbReference type="ARBA" id="ARBA00022630"/>
    </source>
</evidence>
<accession>A0A0F9XAN6</accession>
<dbReference type="OMA" id="PLFEYSF"/>
<keyword evidence="1" id="KW-0285">Flavoprotein</keyword>
<evidence type="ECO:0000256" key="4">
    <source>
        <dbReference type="SAM" id="MobiDB-lite"/>
    </source>
</evidence>
<dbReference type="Pfam" id="PF13738">
    <property type="entry name" value="Pyr_redox_3"/>
    <property type="match status" value="1"/>
</dbReference>
<dbReference type="OrthoDB" id="2915840at2759"/>
<keyword evidence="2" id="KW-0274">FAD</keyword>
<feature type="region of interest" description="Disordered" evidence="4">
    <location>
        <begin position="573"/>
        <end position="612"/>
    </location>
</feature>
<evidence type="ECO:0000256" key="2">
    <source>
        <dbReference type="ARBA" id="ARBA00022827"/>
    </source>
</evidence>
<dbReference type="GO" id="GO:0016491">
    <property type="term" value="F:oxidoreductase activity"/>
    <property type="evidence" value="ECO:0007669"/>
    <property type="project" value="UniProtKB-KW"/>
</dbReference>
<gene>
    <name evidence="5" type="ORF">THAR02_05678</name>
</gene>
<sequence length="612" mass="67948">MDSTAEKVDVIVVGAGWNGLISAKTYLDFAPTTNLVIIDEQSSFGGVWATDKLYPGLYAQIKHGLFEYSFYPMKHEGITDDGYVSGETIHNYLTDFAQDYDLTRRTRLRTRVTRVIRLPSGGWRLEIEDKAPIECEKLIYASGATSHPVKPAWPRNNFTSTVIHSSEMGVHLEALGKINTATVIGGAKSAYDTVFFLLNAGKKVNWIIREDGSGPLAIMPPTLLGLRNTMDVVTTRFMALMGMSIMSTDGAGHQFFQRTLLGRGFVYIFWLIVNWIADRHAGYSKSENAGKLRPGPEGNGIFWANAGLGAASVPLFWKTFHRGDCTVHRTDIASLDNGNVVNLKNGKSFQTDYIVMCTGFDKSFQVFSEELQQELGFLPNPEEDEKWAKLGEEAEKTVDELLPYLKKSPFGEKKFERELTAGGRKLLHGPSRHYRRLIVPKLAAQGDRSVTFPGFIHSIFTPSVSETQALWGTAFLLGLHDVPSQEEMEQEVAEWNTWTAKRYVAQGRKHAYAIYDFLPYIDTLLGDLGVKTYRKKGFFSGLFAPAYPSEYKGMQQEYLQSLGQRATLDYTASGSMTPVSAGSETPSVGPDGLSIGKQENGHTNSVKPLGFN</sequence>
<dbReference type="InterPro" id="IPR036188">
    <property type="entry name" value="FAD/NAD-bd_sf"/>
</dbReference>
<keyword evidence="3" id="KW-0560">Oxidoreductase</keyword>
<name>A0A0F9XAN6_TRIHA</name>
<reference evidence="6" key="1">
    <citation type="journal article" date="2015" name="Genome Announc.">
        <title>Draft whole-genome sequence of the biocontrol agent Trichoderma harzianum T6776.</title>
        <authorList>
            <person name="Baroncelli R."/>
            <person name="Piaggeschi G."/>
            <person name="Fiorini L."/>
            <person name="Bertolini E."/>
            <person name="Zapparata A."/>
            <person name="Pe M.E."/>
            <person name="Sarrocco S."/>
            <person name="Vannacci G."/>
        </authorList>
    </citation>
    <scope>NUCLEOTIDE SEQUENCE [LARGE SCALE GENOMIC DNA]</scope>
    <source>
        <strain evidence="6">T6776</strain>
    </source>
</reference>
<proteinExistence type="predicted"/>
<dbReference type="EMBL" id="JOKZ01000160">
    <property type="protein sequence ID" value="KKP02216.1"/>
    <property type="molecule type" value="Genomic_DNA"/>
</dbReference>
<feature type="compositionally biased region" description="Polar residues" evidence="4">
    <location>
        <begin position="573"/>
        <end position="586"/>
    </location>
</feature>
<evidence type="ECO:0000256" key="3">
    <source>
        <dbReference type="ARBA" id="ARBA00023002"/>
    </source>
</evidence>
<dbReference type="AlphaFoldDB" id="A0A0F9XAN6"/>
<comment type="caution">
    <text evidence="5">The sequence shown here is derived from an EMBL/GenBank/DDBJ whole genome shotgun (WGS) entry which is preliminary data.</text>
</comment>
<evidence type="ECO:0000313" key="5">
    <source>
        <dbReference type="EMBL" id="KKP02216.1"/>
    </source>
</evidence>
<dbReference type="Gene3D" id="3.50.50.60">
    <property type="entry name" value="FAD/NAD(P)-binding domain"/>
    <property type="match status" value="2"/>
</dbReference>
<protein>
    <submittedName>
        <fullName evidence="5">Cofactor FMO1 FAD enzyme</fullName>
    </submittedName>
</protein>
<dbReference type="PANTHER" id="PTHR23023">
    <property type="entry name" value="DIMETHYLANILINE MONOOXYGENASE"/>
    <property type="match status" value="1"/>
</dbReference>
<evidence type="ECO:0000313" key="6">
    <source>
        <dbReference type="Proteomes" id="UP000034112"/>
    </source>
</evidence>